<comment type="caution">
    <text evidence="1">The sequence shown here is derived from an EMBL/GenBank/DDBJ whole genome shotgun (WGS) entry which is preliminary data.</text>
</comment>
<gene>
    <name evidence="1" type="ORF">BJ138DRAFT_851603</name>
</gene>
<proteinExistence type="predicted"/>
<evidence type="ECO:0000313" key="1">
    <source>
        <dbReference type="EMBL" id="KAH7911999.1"/>
    </source>
</evidence>
<sequence length="729" mass="81190">MSLSMLVGGADCGPSNPLQNLSKRFDQDRGVQQDYISGGHAGPSRETFRTQQAPAQDIHQDAARFFGGAPAFNHQAAIRPSFDLSAMHEALPQTSLLSPIQSPHQTMHNNPLAGWANDFLQQQPKTFVQPQTSVAHLEPQQERLLSPVSPPVGAMQNGMTWSPSYSSYRMGPMSNVMQDMNVQAQRTPTQTDQALWDKEFQSQESMLNAHSASDIITLAEGLNEQQGENATVPNDEMARLAAQVINSVKDEQNPKFAQSQFMGLMRQLRDGEVVVDKEQFVAKELATSVGVDVKGKGRALDVPLNSFQGSLLSNPVGAQSMPAPMPQAADVERQLDPNEAYFHQENAEYKDYWNAYHTAPPPQTSVDGSSSWHEMQQDWETFEASAIGITPLVNYQFQQNNPYLLGDSSRTHHHTAHLSQIQRLYENVLELEAAVQRDPNNAAAWFELGVKQQESEREAKAIQALQRAIALDPMHLSTWLALAVSHTNDSNRTETYNAIREWAIRNEKYTSTVKLFMPDTTIDSTGPTANDFNHLVNCLVAMARNADQNGVDADVQVALAVLLNTTEDYPKAQDCFMTALAVRPDDWLLYNRVGATMANNGQAEEALQYYYRALDLNPAYIRARYLPHSLARCSDTYCAWSSNRFNLGISCINLRRYDEAAQHVLDALVLQDSDSVADDTGMNGRRGVTSSTLWESLKTTCLHLQRIDLAALCDRQDLDGFRRTFHQGE</sequence>
<evidence type="ECO:0000313" key="2">
    <source>
        <dbReference type="Proteomes" id="UP000790377"/>
    </source>
</evidence>
<reference evidence="1" key="1">
    <citation type="journal article" date="2021" name="New Phytol.">
        <title>Evolutionary innovations through gain and loss of genes in the ectomycorrhizal Boletales.</title>
        <authorList>
            <person name="Wu G."/>
            <person name="Miyauchi S."/>
            <person name="Morin E."/>
            <person name="Kuo A."/>
            <person name="Drula E."/>
            <person name="Varga T."/>
            <person name="Kohler A."/>
            <person name="Feng B."/>
            <person name="Cao Y."/>
            <person name="Lipzen A."/>
            <person name="Daum C."/>
            <person name="Hundley H."/>
            <person name="Pangilinan J."/>
            <person name="Johnson J."/>
            <person name="Barry K."/>
            <person name="LaButti K."/>
            <person name="Ng V."/>
            <person name="Ahrendt S."/>
            <person name="Min B."/>
            <person name="Choi I.G."/>
            <person name="Park H."/>
            <person name="Plett J.M."/>
            <person name="Magnuson J."/>
            <person name="Spatafora J.W."/>
            <person name="Nagy L.G."/>
            <person name="Henrissat B."/>
            <person name="Grigoriev I.V."/>
            <person name="Yang Z.L."/>
            <person name="Xu J."/>
            <person name="Martin F.M."/>
        </authorList>
    </citation>
    <scope>NUCLEOTIDE SEQUENCE</scope>
    <source>
        <strain evidence="1">ATCC 28755</strain>
    </source>
</reference>
<protein>
    <submittedName>
        <fullName evidence="1">Uncharacterized protein</fullName>
    </submittedName>
</protein>
<accession>A0ACB8AFB8</accession>
<keyword evidence="2" id="KW-1185">Reference proteome</keyword>
<dbReference type="EMBL" id="MU267662">
    <property type="protein sequence ID" value="KAH7911999.1"/>
    <property type="molecule type" value="Genomic_DNA"/>
</dbReference>
<organism evidence="1 2">
    <name type="scientific">Hygrophoropsis aurantiaca</name>
    <dbReference type="NCBI Taxonomy" id="72124"/>
    <lineage>
        <taxon>Eukaryota</taxon>
        <taxon>Fungi</taxon>
        <taxon>Dikarya</taxon>
        <taxon>Basidiomycota</taxon>
        <taxon>Agaricomycotina</taxon>
        <taxon>Agaricomycetes</taxon>
        <taxon>Agaricomycetidae</taxon>
        <taxon>Boletales</taxon>
        <taxon>Coniophorineae</taxon>
        <taxon>Hygrophoropsidaceae</taxon>
        <taxon>Hygrophoropsis</taxon>
    </lineage>
</organism>
<name>A0ACB8AFB8_9AGAM</name>
<dbReference type="Proteomes" id="UP000790377">
    <property type="component" value="Unassembled WGS sequence"/>
</dbReference>